<dbReference type="EMBL" id="BJXX01000137">
    <property type="protein sequence ID" value="GEN35529.1"/>
    <property type="molecule type" value="Genomic_DNA"/>
</dbReference>
<proteinExistence type="predicted"/>
<accession>A0A511V9P7</accession>
<sequence length="97" mass="10372">MKKLLATVTILGTSLFTFGAGSASAANCPFTTGFQNLTSDAVTQQPNFADRGQLGNLFQKFMGNHTDNTQNAPAQQFNIPTQQLSNLAGQQSNCPFK</sequence>
<dbReference type="RefSeq" id="WP_146811058.1">
    <property type="nucleotide sequence ID" value="NZ_BJXX01000137.1"/>
</dbReference>
<organism evidence="2 3">
    <name type="scientific">Aneurinibacillus danicus</name>
    <dbReference type="NCBI Taxonomy" id="267746"/>
    <lineage>
        <taxon>Bacteria</taxon>
        <taxon>Bacillati</taxon>
        <taxon>Bacillota</taxon>
        <taxon>Bacilli</taxon>
        <taxon>Bacillales</taxon>
        <taxon>Paenibacillaceae</taxon>
        <taxon>Aneurinibacillus group</taxon>
        <taxon>Aneurinibacillus</taxon>
    </lineage>
</organism>
<gene>
    <name evidence="2" type="ORF">ADA01nite_29890</name>
</gene>
<evidence type="ECO:0000256" key="1">
    <source>
        <dbReference type="SAM" id="SignalP"/>
    </source>
</evidence>
<dbReference type="AlphaFoldDB" id="A0A511V9P7"/>
<evidence type="ECO:0000313" key="3">
    <source>
        <dbReference type="Proteomes" id="UP000321157"/>
    </source>
</evidence>
<name>A0A511V9P7_9BACL</name>
<dbReference type="Proteomes" id="UP000321157">
    <property type="component" value="Unassembled WGS sequence"/>
</dbReference>
<protein>
    <submittedName>
        <fullName evidence="2">Uncharacterized protein</fullName>
    </submittedName>
</protein>
<evidence type="ECO:0000313" key="2">
    <source>
        <dbReference type="EMBL" id="GEN35529.1"/>
    </source>
</evidence>
<reference evidence="2 3" key="1">
    <citation type="submission" date="2019-07" db="EMBL/GenBank/DDBJ databases">
        <title>Whole genome shotgun sequence of Aneurinibacillus danicus NBRC 102444.</title>
        <authorList>
            <person name="Hosoyama A."/>
            <person name="Uohara A."/>
            <person name="Ohji S."/>
            <person name="Ichikawa N."/>
        </authorList>
    </citation>
    <scope>NUCLEOTIDE SEQUENCE [LARGE SCALE GENOMIC DNA]</scope>
    <source>
        <strain evidence="2 3">NBRC 102444</strain>
    </source>
</reference>
<dbReference type="OrthoDB" id="2680323at2"/>
<feature type="signal peptide" evidence="1">
    <location>
        <begin position="1"/>
        <end position="25"/>
    </location>
</feature>
<keyword evidence="1" id="KW-0732">Signal</keyword>
<feature type="chain" id="PRO_5021802809" evidence="1">
    <location>
        <begin position="26"/>
        <end position="97"/>
    </location>
</feature>
<comment type="caution">
    <text evidence="2">The sequence shown here is derived from an EMBL/GenBank/DDBJ whole genome shotgun (WGS) entry which is preliminary data.</text>
</comment>
<keyword evidence="3" id="KW-1185">Reference proteome</keyword>